<gene>
    <name evidence="10" type="ORF">HRI_001198300</name>
</gene>
<evidence type="ECO:0000256" key="6">
    <source>
        <dbReference type="ARBA" id="ARBA00022729"/>
    </source>
</evidence>
<proteinExistence type="inferred from homology"/>
<dbReference type="PANTHER" id="PTHR33285">
    <property type="entry name" value="PHYTOSULFOKINES 3"/>
    <property type="match status" value="1"/>
</dbReference>
<reference evidence="10" key="1">
    <citation type="submission" date="2023-05" db="EMBL/GenBank/DDBJ databases">
        <title>Genome and transcriptome analyses reveal genes involved in the formation of fine ridges on petal epidermal cells in Hibiscus trionum.</title>
        <authorList>
            <person name="Koshimizu S."/>
            <person name="Masuda S."/>
            <person name="Ishii T."/>
            <person name="Shirasu K."/>
            <person name="Hoshino A."/>
            <person name="Arita M."/>
        </authorList>
    </citation>
    <scope>NUCLEOTIDE SEQUENCE</scope>
    <source>
        <strain evidence="10">Hamamatsu line</strain>
    </source>
</reference>
<evidence type="ECO:0000313" key="10">
    <source>
        <dbReference type="EMBL" id="GMI75290.1"/>
    </source>
</evidence>
<comment type="function">
    <text evidence="9">Promotes plant cell differentiation, organogenesis and somatic embryogenesis as well as cell proliferation.</text>
</comment>
<evidence type="ECO:0000256" key="8">
    <source>
        <dbReference type="ARBA" id="ARBA00023030"/>
    </source>
</evidence>
<name>A0A9W7LU36_HIBTR</name>
<comment type="caution">
    <text evidence="10">The sequence shown here is derived from an EMBL/GenBank/DDBJ whole genome shotgun (WGS) entry which is preliminary data.</text>
</comment>
<keyword evidence="8 9" id="KW-0339">Growth factor</keyword>
<comment type="similarity">
    <text evidence="2 9">Belongs to the phytosulfokine family.</text>
</comment>
<evidence type="ECO:0000256" key="4">
    <source>
        <dbReference type="ARBA" id="ARBA00022525"/>
    </source>
</evidence>
<organism evidence="10 11">
    <name type="scientific">Hibiscus trionum</name>
    <name type="common">Flower of an hour</name>
    <dbReference type="NCBI Taxonomy" id="183268"/>
    <lineage>
        <taxon>Eukaryota</taxon>
        <taxon>Viridiplantae</taxon>
        <taxon>Streptophyta</taxon>
        <taxon>Embryophyta</taxon>
        <taxon>Tracheophyta</taxon>
        <taxon>Spermatophyta</taxon>
        <taxon>Magnoliopsida</taxon>
        <taxon>eudicotyledons</taxon>
        <taxon>Gunneridae</taxon>
        <taxon>Pentapetalae</taxon>
        <taxon>rosids</taxon>
        <taxon>malvids</taxon>
        <taxon>Malvales</taxon>
        <taxon>Malvaceae</taxon>
        <taxon>Malvoideae</taxon>
        <taxon>Hibiscus</taxon>
    </lineage>
</organism>
<comment type="subcellular location">
    <subcellularLocation>
        <location evidence="1 9">Secreted</location>
    </subcellularLocation>
</comment>
<dbReference type="GO" id="GO:0008083">
    <property type="term" value="F:growth factor activity"/>
    <property type="evidence" value="ECO:0007669"/>
    <property type="project" value="UniProtKB-UniRule"/>
</dbReference>
<keyword evidence="3 9" id="KW-0217">Developmental protein</keyword>
<protein>
    <recommendedName>
        <fullName evidence="9">Phytosulfokine</fullName>
    </recommendedName>
    <component>
        <recommendedName>
            <fullName evidence="9">Phytosulfokine-alpha</fullName>
            <shortName evidence="9">PSK-alpha</shortName>
            <shortName evidence="9">Phytosulfokine-a</shortName>
        </recommendedName>
    </component>
    <component>
        <recommendedName>
            <fullName evidence="9">Phytosulfokine-beta</fullName>
            <shortName evidence="9">PSK-beta</shortName>
            <shortName evidence="9">Phytosulfokine-b</shortName>
        </recommendedName>
    </component>
</protein>
<dbReference type="GO" id="GO:0008283">
    <property type="term" value="P:cell population proliferation"/>
    <property type="evidence" value="ECO:0007669"/>
    <property type="project" value="UniProtKB-UniRule"/>
</dbReference>
<accession>A0A9W7LU36</accession>
<evidence type="ECO:0000256" key="7">
    <source>
        <dbReference type="ARBA" id="ARBA00022782"/>
    </source>
</evidence>
<evidence type="ECO:0000256" key="5">
    <source>
        <dbReference type="ARBA" id="ARBA00022641"/>
    </source>
</evidence>
<dbReference type="Pfam" id="PF06404">
    <property type="entry name" value="PSK"/>
    <property type="match status" value="1"/>
</dbReference>
<comment type="PTM">
    <text evidence="9">PSK-alpha is produced by endopeptidase digestion. PSK-beta is produced from PSK-alpha by exopeptidase digestion.</text>
</comment>
<keyword evidence="7 9" id="KW-0221">Differentiation</keyword>
<feature type="signal peptide" evidence="9">
    <location>
        <begin position="1"/>
        <end position="20"/>
    </location>
</feature>
<keyword evidence="5 9" id="KW-0765">Sulfation</keyword>
<evidence type="ECO:0000313" key="11">
    <source>
        <dbReference type="Proteomes" id="UP001165190"/>
    </source>
</evidence>
<keyword evidence="11" id="KW-1185">Reference proteome</keyword>
<dbReference type="AlphaFoldDB" id="A0A9W7LU36"/>
<evidence type="ECO:0000256" key="2">
    <source>
        <dbReference type="ARBA" id="ARBA00010781"/>
    </source>
</evidence>
<dbReference type="GO" id="GO:0030154">
    <property type="term" value="P:cell differentiation"/>
    <property type="evidence" value="ECO:0007669"/>
    <property type="project" value="UniProtKB-UniRule"/>
</dbReference>
<dbReference type="OrthoDB" id="1937224at2759"/>
<feature type="chain" id="PRO_5041014676" description="Phytosulfokine" evidence="9">
    <location>
        <begin position="21"/>
        <end position="78"/>
    </location>
</feature>
<dbReference type="GO" id="GO:0005576">
    <property type="term" value="C:extracellular region"/>
    <property type="evidence" value="ECO:0007669"/>
    <property type="project" value="UniProtKB-SubCell"/>
</dbReference>
<evidence type="ECO:0000256" key="3">
    <source>
        <dbReference type="ARBA" id="ARBA00022473"/>
    </source>
</evidence>
<evidence type="ECO:0000256" key="1">
    <source>
        <dbReference type="ARBA" id="ARBA00004613"/>
    </source>
</evidence>
<sequence>MPKSFVFLIMAFLLLSAAKTRPLSTSIGHQADDSKTPFSPESSFIDDECKGLDGEECLVKRSLAAHTDYIYTQQNIVP</sequence>
<keyword evidence="4 9" id="KW-0964">Secreted</keyword>
<keyword evidence="6 9" id="KW-0732">Signal</keyword>
<comment type="PTM">
    <text evidence="9">Sulfation is important for activity and for the binding to a putative membrane receptor.</text>
</comment>
<dbReference type="PANTHER" id="PTHR33285:SF39">
    <property type="entry name" value="PHYTOSULFOKINE"/>
    <property type="match status" value="1"/>
</dbReference>
<dbReference type="Proteomes" id="UP001165190">
    <property type="component" value="Unassembled WGS sequence"/>
</dbReference>
<dbReference type="InterPro" id="IPR009438">
    <property type="entry name" value="Phytosulfokine"/>
</dbReference>
<evidence type="ECO:0000256" key="9">
    <source>
        <dbReference type="RuleBase" id="RU368031"/>
    </source>
</evidence>
<dbReference type="EMBL" id="BSYR01000011">
    <property type="protein sequence ID" value="GMI75290.1"/>
    <property type="molecule type" value="Genomic_DNA"/>
</dbReference>